<reference evidence="4" key="1">
    <citation type="submission" date="2016-10" db="EMBL/GenBank/DDBJ databases">
        <authorList>
            <person name="Varghese N."/>
        </authorList>
    </citation>
    <scope>NUCLEOTIDE SEQUENCE [LARGE SCALE GENOMIC DNA]</scope>
    <source>
        <strain evidence="4">CGMCC 1.12284</strain>
    </source>
</reference>
<evidence type="ECO:0000313" key="4">
    <source>
        <dbReference type="Proteomes" id="UP000183275"/>
    </source>
</evidence>
<protein>
    <submittedName>
        <fullName evidence="3">Response regulator receiver domain-containing protein</fullName>
    </submittedName>
</protein>
<dbReference type="AlphaFoldDB" id="A0A1I0N529"/>
<dbReference type="PANTHER" id="PTHR44520:SF2">
    <property type="entry name" value="RESPONSE REGULATOR RCP1"/>
    <property type="match status" value="1"/>
</dbReference>
<keyword evidence="4" id="KW-1185">Reference proteome</keyword>
<evidence type="ECO:0000259" key="2">
    <source>
        <dbReference type="PROSITE" id="PS50110"/>
    </source>
</evidence>
<gene>
    <name evidence="3" type="ORF">SAMN05216285_1313</name>
</gene>
<dbReference type="Proteomes" id="UP000183275">
    <property type="component" value="Unassembled WGS sequence"/>
</dbReference>
<evidence type="ECO:0000256" key="1">
    <source>
        <dbReference type="PROSITE-ProRule" id="PRU00169"/>
    </source>
</evidence>
<dbReference type="RefSeq" id="WP_049991611.1">
    <property type="nucleotide sequence ID" value="NZ_FOIS01000002.1"/>
</dbReference>
<feature type="domain" description="Response regulatory" evidence="2">
    <location>
        <begin position="10"/>
        <end position="133"/>
    </location>
</feature>
<dbReference type="STRING" id="1202768.SAMN05216285_1313"/>
<name>A0A1I0N529_9EURY</name>
<evidence type="ECO:0000313" key="3">
    <source>
        <dbReference type="EMBL" id="SEV95735.1"/>
    </source>
</evidence>
<keyword evidence="1" id="KW-0597">Phosphoprotein</keyword>
<dbReference type="SMART" id="SM00448">
    <property type="entry name" value="REC"/>
    <property type="match status" value="1"/>
</dbReference>
<dbReference type="OrthoDB" id="9652at2157"/>
<dbReference type="GO" id="GO:0000160">
    <property type="term" value="P:phosphorelay signal transduction system"/>
    <property type="evidence" value="ECO:0007669"/>
    <property type="project" value="InterPro"/>
</dbReference>
<proteinExistence type="predicted"/>
<dbReference type="EMBL" id="FOIS01000002">
    <property type="protein sequence ID" value="SEV95735.1"/>
    <property type="molecule type" value="Genomic_DNA"/>
</dbReference>
<dbReference type="Gene3D" id="3.40.50.2300">
    <property type="match status" value="1"/>
</dbReference>
<accession>A0A1I0N529</accession>
<dbReference type="eggNOG" id="arCOG02589">
    <property type="taxonomic scope" value="Archaea"/>
</dbReference>
<dbReference type="SUPFAM" id="SSF52172">
    <property type="entry name" value="CheY-like"/>
    <property type="match status" value="1"/>
</dbReference>
<dbReference type="Pfam" id="PF00072">
    <property type="entry name" value="Response_reg"/>
    <property type="match status" value="1"/>
</dbReference>
<dbReference type="InterPro" id="IPR052893">
    <property type="entry name" value="TCS_response_regulator"/>
</dbReference>
<dbReference type="InterPro" id="IPR011006">
    <property type="entry name" value="CheY-like_superfamily"/>
</dbReference>
<organism evidence="3 4">
    <name type="scientific">Natrinema salifodinae</name>
    <dbReference type="NCBI Taxonomy" id="1202768"/>
    <lineage>
        <taxon>Archaea</taxon>
        <taxon>Methanobacteriati</taxon>
        <taxon>Methanobacteriota</taxon>
        <taxon>Stenosarchaea group</taxon>
        <taxon>Halobacteria</taxon>
        <taxon>Halobacteriales</taxon>
        <taxon>Natrialbaceae</taxon>
        <taxon>Natrinema</taxon>
    </lineage>
</organism>
<dbReference type="InterPro" id="IPR001789">
    <property type="entry name" value="Sig_transdc_resp-reg_receiver"/>
</dbReference>
<feature type="modified residue" description="4-aspartylphosphate" evidence="1">
    <location>
        <position position="66"/>
    </location>
</feature>
<dbReference type="PROSITE" id="PS50110">
    <property type="entry name" value="RESPONSE_REGULATORY"/>
    <property type="match status" value="1"/>
</dbReference>
<dbReference type="PANTHER" id="PTHR44520">
    <property type="entry name" value="RESPONSE REGULATOR RCP1-RELATED"/>
    <property type="match status" value="1"/>
</dbReference>
<sequence length="147" mass="16104">MSKQPTDPVGVLLVEDDPTDARRIREAFEGLDTETSIRAVTDGTEALGLLTDHDGESSLPDFLLLDLDPSESDGRELLEALTDEPVLTRLPVLVLACSTTFGTVRERYELAVNAYLRKPTDPEGYDDLADAVAEFWFERAALPPTPA</sequence>